<evidence type="ECO:0000313" key="2">
    <source>
        <dbReference type="EMBL" id="MTT76509.1"/>
    </source>
</evidence>
<evidence type="ECO:0000313" key="4">
    <source>
        <dbReference type="Proteomes" id="UP000443070"/>
    </source>
</evidence>
<sequence>MSEFSEKMGIEVGNAFKSGYNCSEAIVEAFRKYAGVNIDDNAFRLASGFGGGIGHARNICGALVGCTMVISTLIGRNTPEEKPLKEIYPVTKEFHDRFEKEFGSTMCKDLMPYEFNTRDHLKNCLKLTNRIGKFLAEFLEEKGLLTV</sequence>
<comment type="caution">
    <text evidence="1">The sequence shown here is derived from an EMBL/GenBank/DDBJ whole genome shotgun (WGS) entry which is preliminary data.</text>
</comment>
<proteinExistence type="predicted"/>
<dbReference type="NCBIfam" id="TIGR01909">
    <property type="entry name" value="C_GCAxxG_C_C"/>
    <property type="match status" value="1"/>
</dbReference>
<dbReference type="AlphaFoldDB" id="R6IBQ9"/>
<protein>
    <submittedName>
        <fullName evidence="1">Oxidoreductase</fullName>
    </submittedName>
</protein>
<dbReference type="SUPFAM" id="SSF48695">
    <property type="entry name" value="Multiheme cytochromes"/>
    <property type="match status" value="1"/>
</dbReference>
<reference evidence="1" key="1">
    <citation type="submission" date="2012-11" db="EMBL/GenBank/DDBJ databases">
        <title>Dependencies among metagenomic species, viruses, plasmids and units of genetic variation.</title>
        <authorList>
            <person name="Nielsen H.B."/>
            <person name="Almeida M."/>
            <person name="Juncker A.S."/>
            <person name="Rasmussen S."/>
            <person name="Li J."/>
            <person name="Sunagawa S."/>
            <person name="Plichta D."/>
            <person name="Gautier L."/>
            <person name="Le Chatelier E."/>
            <person name="Peletier E."/>
            <person name="Bonde I."/>
            <person name="Nielsen T."/>
            <person name="Manichanh C."/>
            <person name="Arumugam M."/>
            <person name="Batto J."/>
            <person name="Santos M.B.Q.D."/>
            <person name="Blom N."/>
            <person name="Borruel N."/>
            <person name="Burgdorf K.S."/>
            <person name="Boumezbeur F."/>
            <person name="Casellas F."/>
            <person name="Dore J."/>
            <person name="Guarner F."/>
            <person name="Hansen T."/>
            <person name="Hildebrand F."/>
            <person name="Kaas R.S."/>
            <person name="Kennedy S."/>
            <person name="Kristiansen K."/>
            <person name="Kultima J.R."/>
            <person name="Leonard P."/>
            <person name="Levenez F."/>
            <person name="Lund O."/>
            <person name="Moumen B."/>
            <person name="Le Paslier D."/>
            <person name="Pons N."/>
            <person name="Pedersen O."/>
            <person name="Prifti E."/>
            <person name="Qin J."/>
            <person name="Raes J."/>
            <person name="Tap J."/>
            <person name="Tims S."/>
            <person name="Ussery D.W."/>
            <person name="Yamada T."/>
            <person name="MetaHit consortium"/>
            <person name="Renault P."/>
            <person name="Sicheritz-Ponten T."/>
            <person name="Bork P."/>
            <person name="Wang J."/>
            <person name="Brunak S."/>
            <person name="Ehrlich S.D."/>
        </authorList>
    </citation>
    <scope>NUCLEOTIDE SEQUENCE [LARGE SCALE GENOMIC DNA]</scope>
</reference>
<dbReference type="HOGENOM" id="CLU_091283_0_1_9"/>
<dbReference type="Proteomes" id="UP000484547">
    <property type="component" value="Unassembled WGS sequence"/>
</dbReference>
<organism evidence="1">
    <name type="scientific">Phascolarctobacterium faecium</name>
    <dbReference type="NCBI Taxonomy" id="33025"/>
    <lineage>
        <taxon>Bacteria</taxon>
        <taxon>Bacillati</taxon>
        <taxon>Bacillota</taxon>
        <taxon>Negativicutes</taxon>
        <taxon>Acidaminococcales</taxon>
        <taxon>Acidaminococcaceae</taxon>
        <taxon>Phascolarctobacterium</taxon>
    </lineage>
</organism>
<dbReference type="eggNOG" id="COG1433">
    <property type="taxonomic scope" value="Bacteria"/>
</dbReference>
<name>R6IBQ9_9FIRM</name>
<dbReference type="EMBL" id="WNBW01000010">
    <property type="protein sequence ID" value="MTU04708.1"/>
    <property type="molecule type" value="Genomic_DNA"/>
</dbReference>
<accession>R6IBQ9</accession>
<reference evidence="4 5" key="2">
    <citation type="journal article" date="2019" name="Nat. Med.">
        <title>A library of human gut bacterial isolates paired with longitudinal multiomics data enables mechanistic microbiome research.</title>
        <authorList>
            <person name="Poyet M."/>
            <person name="Groussin M."/>
            <person name="Gibbons S.M."/>
            <person name="Avila-Pacheco J."/>
            <person name="Jiang X."/>
            <person name="Kearney S.M."/>
            <person name="Perrotta A.R."/>
            <person name="Berdy B."/>
            <person name="Zhao S."/>
            <person name="Lieberman T.D."/>
            <person name="Swanson P.K."/>
            <person name="Smith M."/>
            <person name="Roesemann S."/>
            <person name="Alexander J.E."/>
            <person name="Rich S.A."/>
            <person name="Livny J."/>
            <person name="Vlamakis H."/>
            <person name="Clish C."/>
            <person name="Bullock K."/>
            <person name="Deik A."/>
            <person name="Scott J."/>
            <person name="Pierce K.A."/>
            <person name="Xavier R.J."/>
            <person name="Alm E.J."/>
        </authorList>
    </citation>
    <scope>NUCLEOTIDE SEQUENCE [LARGE SCALE GENOMIC DNA]</scope>
    <source>
        <strain evidence="2 5">BIOML-A13</strain>
        <strain evidence="3 4">BIOML-A3</strain>
    </source>
</reference>
<dbReference type="RefSeq" id="WP_021717013.1">
    <property type="nucleotide sequence ID" value="NZ_CAKVRS010000013.1"/>
</dbReference>
<evidence type="ECO:0000313" key="1">
    <source>
        <dbReference type="EMBL" id="CDB46690.1"/>
    </source>
</evidence>
<evidence type="ECO:0000313" key="5">
    <source>
        <dbReference type="Proteomes" id="UP000484547"/>
    </source>
</evidence>
<dbReference type="EMBL" id="WNBM01000008">
    <property type="protein sequence ID" value="MTT76509.1"/>
    <property type="molecule type" value="Genomic_DNA"/>
</dbReference>
<dbReference type="STRING" id="1262914.BN533_00109"/>
<dbReference type="InterPro" id="IPR036280">
    <property type="entry name" value="Multihaem_cyt_sf"/>
</dbReference>
<dbReference type="EMBL" id="CBDS010000093">
    <property type="protein sequence ID" value="CDB46690.1"/>
    <property type="molecule type" value="Genomic_DNA"/>
</dbReference>
<dbReference type="OrthoDB" id="1624765at2"/>
<dbReference type="InterPro" id="IPR010181">
    <property type="entry name" value="CGCAxxGCC_motif"/>
</dbReference>
<keyword evidence="4" id="KW-1185">Reference proteome</keyword>
<accession>A0A6I3RVU0</accession>
<gene>
    <name evidence="1" type="ORF">BN533_00109</name>
    <name evidence="2" type="ORF">GMD11_09565</name>
    <name evidence="3" type="ORF">GMD18_09900</name>
</gene>
<dbReference type="Pfam" id="PF09719">
    <property type="entry name" value="C_GCAxxG_C_C"/>
    <property type="match status" value="1"/>
</dbReference>
<evidence type="ECO:0000313" key="3">
    <source>
        <dbReference type="EMBL" id="MTU04708.1"/>
    </source>
</evidence>
<dbReference type="Proteomes" id="UP000443070">
    <property type="component" value="Unassembled WGS sequence"/>
</dbReference>